<dbReference type="InterPro" id="IPR032861">
    <property type="entry name" value="TAXi_N"/>
</dbReference>
<feature type="domain" description="Peptidase A1" evidence="6">
    <location>
        <begin position="47"/>
        <end position="406"/>
    </location>
</feature>
<name>A0AAD8HPR8_9APIA</name>
<dbReference type="GO" id="GO:0004190">
    <property type="term" value="F:aspartic-type endopeptidase activity"/>
    <property type="evidence" value="ECO:0007669"/>
    <property type="project" value="InterPro"/>
</dbReference>
<dbReference type="GO" id="GO:0006508">
    <property type="term" value="P:proteolysis"/>
    <property type="evidence" value="ECO:0007669"/>
    <property type="project" value="InterPro"/>
</dbReference>
<comment type="subcellular location">
    <subcellularLocation>
        <location evidence="1">Secreted</location>
        <location evidence="1">Extracellular space</location>
    </subcellularLocation>
</comment>
<dbReference type="InterPro" id="IPR001461">
    <property type="entry name" value="Aspartic_peptidase_A1"/>
</dbReference>
<dbReference type="GO" id="GO:0005794">
    <property type="term" value="C:Golgi apparatus"/>
    <property type="evidence" value="ECO:0007669"/>
    <property type="project" value="TreeGrafter"/>
</dbReference>
<dbReference type="FunFam" id="2.40.70.10:FF:000041">
    <property type="entry name" value="Basic 7S globulin"/>
    <property type="match status" value="1"/>
</dbReference>
<dbReference type="PANTHER" id="PTHR47965">
    <property type="entry name" value="ASPARTYL PROTEASE-RELATED"/>
    <property type="match status" value="1"/>
</dbReference>
<dbReference type="Pfam" id="PF14543">
    <property type="entry name" value="TAXi_N"/>
    <property type="match status" value="1"/>
</dbReference>
<dbReference type="EMBL" id="JAUIZM010000008">
    <property type="protein sequence ID" value="KAK1370628.1"/>
    <property type="molecule type" value="Genomic_DNA"/>
</dbReference>
<dbReference type="PROSITE" id="PS51767">
    <property type="entry name" value="PEPTIDASE_A1"/>
    <property type="match status" value="1"/>
</dbReference>
<dbReference type="FunFam" id="2.40.70.10:FF:000045">
    <property type="entry name" value="Basic 7S globulin"/>
    <property type="match status" value="1"/>
</dbReference>
<evidence type="ECO:0000313" key="7">
    <source>
        <dbReference type="EMBL" id="KAK1370628.1"/>
    </source>
</evidence>
<dbReference type="AlphaFoldDB" id="A0AAD8HPR8"/>
<feature type="signal peptide" evidence="5">
    <location>
        <begin position="1"/>
        <end position="24"/>
    </location>
</feature>
<dbReference type="Proteomes" id="UP001237642">
    <property type="component" value="Unassembled WGS sequence"/>
</dbReference>
<dbReference type="PANTHER" id="PTHR47965:SF22">
    <property type="entry name" value="EUKARYOTIC ASPARTYL PROTEASE FAMILY PROTEIN"/>
    <property type="match status" value="1"/>
</dbReference>
<comment type="similarity">
    <text evidence="2">Belongs to the peptidase A1 family.</text>
</comment>
<evidence type="ECO:0000256" key="5">
    <source>
        <dbReference type="SAM" id="SignalP"/>
    </source>
</evidence>
<dbReference type="Pfam" id="PF14541">
    <property type="entry name" value="TAXi_C"/>
    <property type="match status" value="1"/>
</dbReference>
<keyword evidence="8" id="KW-1185">Reference proteome</keyword>
<dbReference type="GO" id="GO:0005886">
    <property type="term" value="C:plasma membrane"/>
    <property type="evidence" value="ECO:0007669"/>
    <property type="project" value="TreeGrafter"/>
</dbReference>
<evidence type="ECO:0000256" key="4">
    <source>
        <dbReference type="ARBA" id="ARBA00022729"/>
    </source>
</evidence>
<evidence type="ECO:0000259" key="6">
    <source>
        <dbReference type="PROSITE" id="PS51767"/>
    </source>
</evidence>
<dbReference type="InterPro" id="IPR021109">
    <property type="entry name" value="Peptidase_aspartic_dom_sf"/>
</dbReference>
<keyword evidence="4 5" id="KW-0732">Signal</keyword>
<dbReference type="InterPro" id="IPR032799">
    <property type="entry name" value="TAXi_C"/>
</dbReference>
<proteinExistence type="inferred from homology"/>
<comment type="caution">
    <text evidence="7">The sequence shown here is derived from an EMBL/GenBank/DDBJ whole genome shotgun (WGS) entry which is preliminary data.</text>
</comment>
<evidence type="ECO:0000256" key="1">
    <source>
        <dbReference type="ARBA" id="ARBA00004239"/>
    </source>
</evidence>
<dbReference type="GO" id="GO:0005576">
    <property type="term" value="C:extracellular region"/>
    <property type="evidence" value="ECO:0007669"/>
    <property type="project" value="UniProtKB-SubCell"/>
</dbReference>
<reference evidence="7" key="1">
    <citation type="submission" date="2023-02" db="EMBL/GenBank/DDBJ databases">
        <title>Genome of toxic invasive species Heracleum sosnowskyi carries increased number of genes despite the absence of recent whole-genome duplications.</title>
        <authorList>
            <person name="Schelkunov M."/>
            <person name="Shtratnikova V."/>
            <person name="Makarenko M."/>
            <person name="Klepikova A."/>
            <person name="Omelchenko D."/>
            <person name="Novikova G."/>
            <person name="Obukhova E."/>
            <person name="Bogdanov V."/>
            <person name="Penin A."/>
            <person name="Logacheva M."/>
        </authorList>
    </citation>
    <scope>NUCLEOTIDE SEQUENCE</scope>
    <source>
        <strain evidence="7">Hsosn_3</strain>
        <tissue evidence="7">Leaf</tissue>
    </source>
</reference>
<gene>
    <name evidence="7" type="ORF">POM88_036720</name>
</gene>
<reference evidence="7" key="2">
    <citation type="submission" date="2023-05" db="EMBL/GenBank/DDBJ databases">
        <authorList>
            <person name="Schelkunov M.I."/>
        </authorList>
    </citation>
    <scope>NUCLEOTIDE SEQUENCE</scope>
    <source>
        <strain evidence="7">Hsosn_3</strain>
        <tissue evidence="7">Leaf</tissue>
    </source>
</reference>
<keyword evidence="3" id="KW-0964">Secreted</keyword>
<dbReference type="SUPFAM" id="SSF50630">
    <property type="entry name" value="Acid proteases"/>
    <property type="match status" value="1"/>
</dbReference>
<accession>A0AAD8HPR8</accession>
<protein>
    <submittedName>
        <fullName evidence="7">Basic 7S globulin</fullName>
    </submittedName>
</protein>
<evidence type="ECO:0000313" key="8">
    <source>
        <dbReference type="Proteomes" id="UP001237642"/>
    </source>
</evidence>
<evidence type="ECO:0000256" key="2">
    <source>
        <dbReference type="ARBA" id="ARBA00007447"/>
    </source>
</evidence>
<dbReference type="InterPro" id="IPR033121">
    <property type="entry name" value="PEPTIDASE_A1"/>
</dbReference>
<feature type="chain" id="PRO_5042063896" evidence="5">
    <location>
        <begin position="25"/>
        <end position="426"/>
    </location>
</feature>
<sequence>MASNTPAFINFLFLYSLILPLISTQNISPPIKTLVLPIAKHPSTLQYITNLYQRTPLVPINLVINLGGPFLWVSCDNSSYNSSSYRSANCKSPICSLTHKFLNIKPQCNDNICMIRAENVITSKISSGNLSIDVLSLRATDGLNPTNLASIPRFVFWCAPEFLLQGLPSEATGIVGLGHSQLSLPTQLANQFNFTRKFAICLSPSMNSNGVIFIGEEPYVLFPGIDVSKILIYTPLAITSKNVGEFSDPHEYWINVRYIRINGRHVPFNSSYTKIKTKISTINPYTILESSVYNSVTNYFIQEAIAANNTRVNEVAPFRVCFSTTTDQVGSITRPAMPFVDLMMQSELVFWRIFETNLMVPVNKNTACLGFLDGGINQKYGIIVGGYQLEDNFVQFDIEKSRLGFTSSLLLKETSCDSFNFTTTSV</sequence>
<evidence type="ECO:0000256" key="3">
    <source>
        <dbReference type="ARBA" id="ARBA00022525"/>
    </source>
</evidence>
<dbReference type="Gene3D" id="2.40.70.10">
    <property type="entry name" value="Acid Proteases"/>
    <property type="match status" value="2"/>
</dbReference>
<organism evidence="7 8">
    <name type="scientific">Heracleum sosnowskyi</name>
    <dbReference type="NCBI Taxonomy" id="360622"/>
    <lineage>
        <taxon>Eukaryota</taxon>
        <taxon>Viridiplantae</taxon>
        <taxon>Streptophyta</taxon>
        <taxon>Embryophyta</taxon>
        <taxon>Tracheophyta</taxon>
        <taxon>Spermatophyta</taxon>
        <taxon>Magnoliopsida</taxon>
        <taxon>eudicotyledons</taxon>
        <taxon>Gunneridae</taxon>
        <taxon>Pentapetalae</taxon>
        <taxon>asterids</taxon>
        <taxon>campanulids</taxon>
        <taxon>Apiales</taxon>
        <taxon>Apiaceae</taxon>
        <taxon>Apioideae</taxon>
        <taxon>apioid superclade</taxon>
        <taxon>Tordylieae</taxon>
        <taxon>Tordyliinae</taxon>
        <taxon>Heracleum</taxon>
    </lineage>
</organism>